<evidence type="ECO:0000256" key="3">
    <source>
        <dbReference type="SAM" id="SignalP"/>
    </source>
</evidence>
<dbReference type="SUPFAM" id="SSF52266">
    <property type="entry name" value="SGNH hydrolase"/>
    <property type="match status" value="1"/>
</dbReference>
<name>A0ABW4MQJ7_9BACI</name>
<evidence type="ECO:0000259" key="4">
    <source>
        <dbReference type="Pfam" id="PF13472"/>
    </source>
</evidence>
<comment type="caution">
    <text evidence="5">The sequence shown here is derived from an EMBL/GenBank/DDBJ whole genome shotgun (WGS) entry which is preliminary data.</text>
</comment>
<dbReference type="Gene3D" id="3.40.50.1110">
    <property type="entry name" value="SGNH hydrolase"/>
    <property type="match status" value="1"/>
</dbReference>
<feature type="domain" description="SGNH hydrolase-type esterase" evidence="4">
    <location>
        <begin position="41"/>
        <end position="254"/>
    </location>
</feature>
<dbReference type="InterPro" id="IPR051532">
    <property type="entry name" value="Ester_Hydrolysis_Enzymes"/>
</dbReference>
<dbReference type="GO" id="GO:0016787">
    <property type="term" value="F:hydrolase activity"/>
    <property type="evidence" value="ECO:0007669"/>
    <property type="project" value="UniProtKB-KW"/>
</dbReference>
<gene>
    <name evidence="5" type="ORF">ACFSFW_16075</name>
</gene>
<proteinExistence type="predicted"/>
<accession>A0ABW4MQJ7</accession>
<keyword evidence="2" id="KW-1133">Transmembrane helix</keyword>
<sequence length="460" mass="49892">MHFFKKTKLSILFLLVLLFQTVVAPIAFAEDVPVDKPSLVALGDSITFGWNLYEGENPDKSKPSAHAFPNYILNGGFDVKNLSFPGWTSGQLLDAIKNNPAYLPAIAQADVITLNIGNNDLLQAAEVGKLISEGTPLTPEKIAEITQKIEAASIQLGSNLTQIMGAIRGVNQEAPILFYNAYNPFGAHIEQIVPNLHTMGELIITNVNQKVIAPISASVPGTFLVDAYSAYNGKQATYILPFPDVHPTIEGQKALASLADQVLISLLPPELPELEILLSATPADSTEGPVTIDVTTNQEEVLEMKWLPGELAVEDFETEGNDIPLDNPVFEVSENGFYTVYVLSGTGEKGVASIEVKNIVPPVEEPPVEEPPVEEPPVEEPPVEEPPVNEEPKVEDPKEDPIKEPVKDEQKVTPEKTETKSGPKLPNTASPLFNMLAIGITTLLIGSAVLFMYVRRHKTA</sequence>
<organism evidence="5 6">
    <name type="scientific">Fredinandcohnia salidurans</name>
    <dbReference type="NCBI Taxonomy" id="2595041"/>
    <lineage>
        <taxon>Bacteria</taxon>
        <taxon>Bacillati</taxon>
        <taxon>Bacillota</taxon>
        <taxon>Bacilli</taxon>
        <taxon>Bacillales</taxon>
        <taxon>Bacillaceae</taxon>
        <taxon>Fredinandcohnia</taxon>
    </lineage>
</organism>
<dbReference type="PANTHER" id="PTHR30383">
    <property type="entry name" value="THIOESTERASE 1/PROTEASE 1/LYSOPHOSPHOLIPASE L1"/>
    <property type="match status" value="1"/>
</dbReference>
<feature type="region of interest" description="Disordered" evidence="1">
    <location>
        <begin position="363"/>
        <end position="428"/>
    </location>
</feature>
<evidence type="ECO:0000313" key="6">
    <source>
        <dbReference type="Proteomes" id="UP001597227"/>
    </source>
</evidence>
<reference evidence="6" key="1">
    <citation type="journal article" date="2019" name="Int. J. Syst. Evol. Microbiol.">
        <title>The Global Catalogue of Microorganisms (GCM) 10K type strain sequencing project: providing services to taxonomists for standard genome sequencing and annotation.</title>
        <authorList>
            <consortium name="The Broad Institute Genomics Platform"/>
            <consortium name="The Broad Institute Genome Sequencing Center for Infectious Disease"/>
            <person name="Wu L."/>
            <person name="Ma J."/>
        </authorList>
    </citation>
    <scope>NUCLEOTIDE SEQUENCE [LARGE SCALE GENOMIC DNA]</scope>
    <source>
        <strain evidence="6">CCUG 15531</strain>
    </source>
</reference>
<keyword evidence="6" id="KW-1185">Reference proteome</keyword>
<feature type="chain" id="PRO_5047305473" evidence="3">
    <location>
        <begin position="30"/>
        <end position="460"/>
    </location>
</feature>
<evidence type="ECO:0000256" key="1">
    <source>
        <dbReference type="SAM" id="MobiDB-lite"/>
    </source>
</evidence>
<keyword evidence="3" id="KW-0732">Signal</keyword>
<feature type="compositionally biased region" description="Acidic residues" evidence="1">
    <location>
        <begin position="366"/>
        <end position="383"/>
    </location>
</feature>
<dbReference type="RefSeq" id="WP_388039755.1">
    <property type="nucleotide sequence ID" value="NZ_JBHUEK010000025.1"/>
</dbReference>
<keyword evidence="2" id="KW-0472">Membrane</keyword>
<feature type="signal peptide" evidence="3">
    <location>
        <begin position="1"/>
        <end position="29"/>
    </location>
</feature>
<dbReference type="InterPro" id="IPR013830">
    <property type="entry name" value="SGNH_hydro"/>
</dbReference>
<keyword evidence="5" id="KW-0378">Hydrolase</keyword>
<evidence type="ECO:0000313" key="5">
    <source>
        <dbReference type="EMBL" id="MFD1780183.1"/>
    </source>
</evidence>
<feature type="compositionally biased region" description="Basic and acidic residues" evidence="1">
    <location>
        <begin position="390"/>
        <end position="421"/>
    </location>
</feature>
<dbReference type="EMBL" id="JBHUEK010000025">
    <property type="protein sequence ID" value="MFD1780183.1"/>
    <property type="molecule type" value="Genomic_DNA"/>
</dbReference>
<keyword evidence="2" id="KW-0812">Transmembrane</keyword>
<dbReference type="Proteomes" id="UP001597227">
    <property type="component" value="Unassembled WGS sequence"/>
</dbReference>
<evidence type="ECO:0000256" key="2">
    <source>
        <dbReference type="SAM" id="Phobius"/>
    </source>
</evidence>
<dbReference type="Pfam" id="PF13472">
    <property type="entry name" value="Lipase_GDSL_2"/>
    <property type="match status" value="1"/>
</dbReference>
<dbReference type="InterPro" id="IPR036514">
    <property type="entry name" value="SGNH_hydro_sf"/>
</dbReference>
<protein>
    <submittedName>
        <fullName evidence="5">SGNH/GDSL hydrolase family protein</fullName>
    </submittedName>
</protein>
<feature type="transmembrane region" description="Helical" evidence="2">
    <location>
        <begin position="432"/>
        <end position="454"/>
    </location>
</feature>